<dbReference type="Gene3D" id="2.60.40.10">
    <property type="entry name" value="Immunoglobulins"/>
    <property type="match status" value="1"/>
</dbReference>
<organism evidence="2 3">
    <name type="scientific">Dreissena polymorpha</name>
    <name type="common">Zebra mussel</name>
    <name type="synonym">Mytilus polymorpha</name>
    <dbReference type="NCBI Taxonomy" id="45954"/>
    <lineage>
        <taxon>Eukaryota</taxon>
        <taxon>Metazoa</taxon>
        <taxon>Spiralia</taxon>
        <taxon>Lophotrochozoa</taxon>
        <taxon>Mollusca</taxon>
        <taxon>Bivalvia</taxon>
        <taxon>Autobranchia</taxon>
        <taxon>Heteroconchia</taxon>
        <taxon>Euheterodonta</taxon>
        <taxon>Imparidentia</taxon>
        <taxon>Neoheterodontei</taxon>
        <taxon>Myida</taxon>
        <taxon>Dreissenoidea</taxon>
        <taxon>Dreissenidae</taxon>
        <taxon>Dreissena</taxon>
    </lineage>
</organism>
<feature type="repeat" description="Filamin" evidence="1">
    <location>
        <begin position="1"/>
        <end position="43"/>
    </location>
</feature>
<comment type="caution">
    <text evidence="2">The sequence shown here is derived from an EMBL/GenBank/DDBJ whole genome shotgun (WGS) entry which is preliminary data.</text>
</comment>
<dbReference type="InterPro" id="IPR013783">
    <property type="entry name" value="Ig-like_fold"/>
</dbReference>
<dbReference type="Proteomes" id="UP000828390">
    <property type="component" value="Unassembled WGS sequence"/>
</dbReference>
<dbReference type="InterPro" id="IPR014756">
    <property type="entry name" value="Ig_E-set"/>
</dbReference>
<proteinExistence type="predicted"/>
<dbReference type="InterPro" id="IPR017868">
    <property type="entry name" value="Filamin/ABP280_repeat-like"/>
</dbReference>
<accession>A0A9D4JV36</accession>
<dbReference type="AlphaFoldDB" id="A0A9D4JV36"/>
<gene>
    <name evidence="2" type="ORF">DPMN_123378</name>
</gene>
<reference evidence="2" key="1">
    <citation type="journal article" date="2019" name="bioRxiv">
        <title>The Genome of the Zebra Mussel, Dreissena polymorpha: A Resource for Invasive Species Research.</title>
        <authorList>
            <person name="McCartney M.A."/>
            <person name="Auch B."/>
            <person name="Kono T."/>
            <person name="Mallez S."/>
            <person name="Zhang Y."/>
            <person name="Obille A."/>
            <person name="Becker A."/>
            <person name="Abrahante J.E."/>
            <person name="Garbe J."/>
            <person name="Badalamenti J.P."/>
            <person name="Herman A."/>
            <person name="Mangelson H."/>
            <person name="Liachko I."/>
            <person name="Sullivan S."/>
            <person name="Sone E.D."/>
            <person name="Koren S."/>
            <person name="Silverstein K.A.T."/>
            <person name="Beckman K.B."/>
            <person name="Gohl D.M."/>
        </authorList>
    </citation>
    <scope>NUCLEOTIDE SEQUENCE</scope>
    <source>
        <strain evidence="2">Duluth1</strain>
        <tissue evidence="2">Whole animal</tissue>
    </source>
</reference>
<dbReference type="PROSITE" id="PS50194">
    <property type="entry name" value="FILAMIN_REPEAT"/>
    <property type="match status" value="1"/>
</dbReference>
<name>A0A9D4JV36_DREPO</name>
<dbReference type="SUPFAM" id="SSF81296">
    <property type="entry name" value="E set domains"/>
    <property type="match status" value="1"/>
</dbReference>
<dbReference type="EMBL" id="JAIWYP010000005">
    <property type="protein sequence ID" value="KAH3821613.1"/>
    <property type="molecule type" value="Genomic_DNA"/>
</dbReference>
<evidence type="ECO:0000256" key="1">
    <source>
        <dbReference type="PROSITE-ProRule" id="PRU00087"/>
    </source>
</evidence>
<sequence>MYRDSQRDHTIVCRFDSTECGLYIIQVRWSNVDVPGSPFNVHILDTTEELEQVNNCILYLILYMSLDFFAPEGGHNDRTVRPYVTLCV</sequence>
<evidence type="ECO:0000313" key="2">
    <source>
        <dbReference type="EMBL" id="KAH3821613.1"/>
    </source>
</evidence>
<keyword evidence="3" id="KW-1185">Reference proteome</keyword>
<reference evidence="2" key="2">
    <citation type="submission" date="2020-11" db="EMBL/GenBank/DDBJ databases">
        <authorList>
            <person name="McCartney M.A."/>
            <person name="Auch B."/>
            <person name="Kono T."/>
            <person name="Mallez S."/>
            <person name="Becker A."/>
            <person name="Gohl D.M."/>
            <person name="Silverstein K.A.T."/>
            <person name="Koren S."/>
            <person name="Bechman K.B."/>
            <person name="Herman A."/>
            <person name="Abrahante J.E."/>
            <person name="Garbe J."/>
        </authorList>
    </citation>
    <scope>NUCLEOTIDE SEQUENCE</scope>
    <source>
        <strain evidence="2">Duluth1</strain>
        <tissue evidence="2">Whole animal</tissue>
    </source>
</reference>
<evidence type="ECO:0000313" key="3">
    <source>
        <dbReference type="Proteomes" id="UP000828390"/>
    </source>
</evidence>
<protein>
    <submittedName>
        <fullName evidence="2">Uncharacterized protein</fullName>
    </submittedName>
</protein>